<keyword evidence="1" id="KW-1185">Reference proteome</keyword>
<evidence type="ECO:0000313" key="2">
    <source>
        <dbReference type="WBParaSite" id="L893_g32786.t1"/>
    </source>
</evidence>
<protein>
    <submittedName>
        <fullName evidence="2">Uncharacterized protein</fullName>
    </submittedName>
</protein>
<dbReference type="WBParaSite" id="L893_g32786.t1">
    <property type="protein sequence ID" value="L893_g32786.t1"/>
    <property type="gene ID" value="L893_g32786"/>
</dbReference>
<dbReference type="AlphaFoldDB" id="A0A1I8A4J9"/>
<accession>A0A1I8A4J9</accession>
<organism evidence="1 2">
    <name type="scientific">Steinernema glaseri</name>
    <dbReference type="NCBI Taxonomy" id="37863"/>
    <lineage>
        <taxon>Eukaryota</taxon>
        <taxon>Metazoa</taxon>
        <taxon>Ecdysozoa</taxon>
        <taxon>Nematoda</taxon>
        <taxon>Chromadorea</taxon>
        <taxon>Rhabditida</taxon>
        <taxon>Tylenchina</taxon>
        <taxon>Panagrolaimomorpha</taxon>
        <taxon>Strongyloidoidea</taxon>
        <taxon>Steinernematidae</taxon>
        <taxon>Steinernema</taxon>
    </lineage>
</organism>
<sequence>MSTEAVFHAIVVFFLISSAYGQMFYWHPLGNEMFPKAYNEKINDVGLVQPAVFKLWKMDKLRDAKARLNNDGTVKRVVFRSSGNMQPMYKTIGTQRWQQRARTEDVNNWITMGCDSL</sequence>
<dbReference type="Proteomes" id="UP000095287">
    <property type="component" value="Unplaced"/>
</dbReference>
<evidence type="ECO:0000313" key="1">
    <source>
        <dbReference type="Proteomes" id="UP000095287"/>
    </source>
</evidence>
<proteinExistence type="predicted"/>
<name>A0A1I8A4J9_9BILA</name>
<reference evidence="2" key="1">
    <citation type="submission" date="2016-11" db="UniProtKB">
        <authorList>
            <consortium name="WormBaseParasite"/>
        </authorList>
    </citation>
    <scope>IDENTIFICATION</scope>
</reference>